<sequence length="400" mass="39941">MQSLPTRSSSVAAIGALAAVLALIGCSPAQHHSAGAAAVTSTGSSGSRGATAVQSGGARASVSVSVSASAHSSATSPAATSGTAASEPAGQFTISFAGDVHFAGRTAARLAADPATAFGPSAAVLSRADLTMVNLETAIAVGGAPQSKSFTFEAPPSAFTALHAAGIDLATMANNHGADYGASGLRQSLAAIKHTGFPVVGIGANAAAAYRPYRTTVNGVAVSVLAASQVQDETLANFTAGPAVAGIANAYSPELLSAVRAAKARGDVVIVYVHWGTEYDSCPNADQRSLADQLAAAGATAVVGTHAHVLQGAGWRPDGHYVAFGLGNYFWWRSFGNAQDDNGVLTLTVAHGRVSAAAFAPSHLDERGIGVPAVGTQRSRILSEWSSLRGCTGLLAAPPK</sequence>
<reference evidence="4" key="2">
    <citation type="submission" date="2022-05" db="EMBL/GenBank/DDBJ databases">
        <authorList>
            <person name="Kim J.-S."/>
            <person name="Lee K."/>
            <person name="Suh M."/>
            <person name="Eom M."/>
            <person name="Kim J.-S."/>
            <person name="Kim D.-S."/>
            <person name="Ko S.-H."/>
            <person name="Shin Y."/>
            <person name="Lee J.-S."/>
        </authorList>
    </citation>
    <scope>NUCLEOTIDE SEQUENCE</scope>
    <source>
        <strain evidence="4">N237</strain>
    </source>
</reference>
<dbReference type="Gene3D" id="3.60.21.10">
    <property type="match status" value="1"/>
</dbReference>
<evidence type="ECO:0000313" key="5">
    <source>
        <dbReference type="Proteomes" id="UP001056336"/>
    </source>
</evidence>
<organism evidence="4 5">
    <name type="scientific">Jatrophihabitans telluris</name>
    <dbReference type="NCBI Taxonomy" id="2038343"/>
    <lineage>
        <taxon>Bacteria</taxon>
        <taxon>Bacillati</taxon>
        <taxon>Actinomycetota</taxon>
        <taxon>Actinomycetes</taxon>
        <taxon>Jatrophihabitantales</taxon>
        <taxon>Jatrophihabitantaceae</taxon>
        <taxon>Jatrophihabitans</taxon>
    </lineage>
</organism>
<dbReference type="InterPro" id="IPR052169">
    <property type="entry name" value="CW_Biosynth-Accessory"/>
</dbReference>
<reference evidence="4" key="1">
    <citation type="journal article" date="2018" name="Int. J. Syst. Evol. Microbiol.">
        <title>Jatrophihabitans telluris sp. nov., isolated from sediment soil of lava forest wetlands and the emended description of the genus Jatrophihabitans.</title>
        <authorList>
            <person name="Lee K.C."/>
            <person name="Suh M.K."/>
            <person name="Eom M.K."/>
            <person name="Kim K.K."/>
            <person name="Kim J.S."/>
            <person name="Kim D.S."/>
            <person name="Ko S.H."/>
            <person name="Shin Y.K."/>
            <person name="Lee J.S."/>
        </authorList>
    </citation>
    <scope>NUCLEOTIDE SEQUENCE</scope>
    <source>
        <strain evidence="4">N237</strain>
    </source>
</reference>
<dbReference type="PANTHER" id="PTHR33393:SF13">
    <property type="entry name" value="PGA BIOSYNTHESIS PROTEIN CAPA"/>
    <property type="match status" value="1"/>
</dbReference>
<dbReference type="SUPFAM" id="SSF56300">
    <property type="entry name" value="Metallo-dependent phosphatases"/>
    <property type="match status" value="1"/>
</dbReference>
<dbReference type="InterPro" id="IPR019079">
    <property type="entry name" value="Capsule_synth_CapA"/>
</dbReference>
<gene>
    <name evidence="4" type="ORF">M6D93_11015</name>
</gene>
<dbReference type="EMBL" id="CP097332">
    <property type="protein sequence ID" value="UQX86838.1"/>
    <property type="molecule type" value="Genomic_DNA"/>
</dbReference>
<dbReference type="InterPro" id="IPR029052">
    <property type="entry name" value="Metallo-depent_PP-like"/>
</dbReference>
<name>A0ABY4QSQ9_9ACTN</name>
<keyword evidence="5" id="KW-1185">Reference proteome</keyword>
<proteinExistence type="inferred from homology"/>
<dbReference type="CDD" id="cd07381">
    <property type="entry name" value="MPP_CapA"/>
    <property type="match status" value="1"/>
</dbReference>
<dbReference type="PANTHER" id="PTHR33393">
    <property type="entry name" value="POLYGLUTAMINE SYNTHESIS ACCESSORY PROTEIN RV0574C-RELATED"/>
    <property type="match status" value="1"/>
</dbReference>
<dbReference type="RefSeq" id="WP_249769223.1">
    <property type="nucleotide sequence ID" value="NZ_CP097332.1"/>
</dbReference>
<keyword evidence="2" id="KW-0732">Signal</keyword>
<dbReference type="SMART" id="SM00854">
    <property type="entry name" value="PGA_cap"/>
    <property type="match status" value="1"/>
</dbReference>
<feature type="domain" description="Capsule synthesis protein CapA" evidence="3">
    <location>
        <begin position="93"/>
        <end position="333"/>
    </location>
</feature>
<dbReference type="Proteomes" id="UP001056336">
    <property type="component" value="Chromosome"/>
</dbReference>
<dbReference type="PROSITE" id="PS51257">
    <property type="entry name" value="PROKAR_LIPOPROTEIN"/>
    <property type="match status" value="1"/>
</dbReference>
<accession>A0ABY4QSQ9</accession>
<evidence type="ECO:0000256" key="1">
    <source>
        <dbReference type="ARBA" id="ARBA00005662"/>
    </source>
</evidence>
<feature type="signal peptide" evidence="2">
    <location>
        <begin position="1"/>
        <end position="31"/>
    </location>
</feature>
<evidence type="ECO:0000259" key="3">
    <source>
        <dbReference type="SMART" id="SM00854"/>
    </source>
</evidence>
<feature type="chain" id="PRO_5046604033" evidence="2">
    <location>
        <begin position="32"/>
        <end position="400"/>
    </location>
</feature>
<dbReference type="Pfam" id="PF09587">
    <property type="entry name" value="PGA_cap"/>
    <property type="match status" value="1"/>
</dbReference>
<evidence type="ECO:0000256" key="2">
    <source>
        <dbReference type="SAM" id="SignalP"/>
    </source>
</evidence>
<protein>
    <submittedName>
        <fullName evidence="4">CapA family protein</fullName>
    </submittedName>
</protein>
<evidence type="ECO:0000313" key="4">
    <source>
        <dbReference type="EMBL" id="UQX86838.1"/>
    </source>
</evidence>
<comment type="similarity">
    <text evidence="1">Belongs to the CapA family.</text>
</comment>